<gene>
    <name evidence="4" type="ORF">COW83_00855</name>
</gene>
<feature type="compositionally biased region" description="Low complexity" evidence="1">
    <location>
        <begin position="462"/>
        <end position="488"/>
    </location>
</feature>
<proteinExistence type="predicted"/>
<dbReference type="PROSITE" id="PS51841">
    <property type="entry name" value="LTD"/>
    <property type="match status" value="1"/>
</dbReference>
<name>A0A2H0DWI3_9BACT</name>
<protein>
    <recommendedName>
        <fullName evidence="3">LTD domain-containing protein</fullName>
    </recommendedName>
</protein>
<evidence type="ECO:0000259" key="3">
    <source>
        <dbReference type="PROSITE" id="PS51841"/>
    </source>
</evidence>
<feature type="compositionally biased region" description="Low complexity" evidence="1">
    <location>
        <begin position="302"/>
        <end position="330"/>
    </location>
</feature>
<feature type="transmembrane region" description="Helical" evidence="2">
    <location>
        <begin position="512"/>
        <end position="530"/>
    </location>
</feature>
<feature type="region of interest" description="Disordered" evidence="1">
    <location>
        <begin position="424"/>
        <end position="505"/>
    </location>
</feature>
<keyword evidence="2" id="KW-1133">Transmembrane helix</keyword>
<reference evidence="4 5" key="1">
    <citation type="submission" date="2017-09" db="EMBL/GenBank/DDBJ databases">
        <title>Depth-based differentiation of microbial function through sediment-hosted aquifers and enrichment of novel symbionts in the deep terrestrial subsurface.</title>
        <authorList>
            <person name="Probst A.J."/>
            <person name="Ladd B."/>
            <person name="Jarett J.K."/>
            <person name="Geller-Mcgrath D.E."/>
            <person name="Sieber C.M."/>
            <person name="Emerson J.B."/>
            <person name="Anantharaman K."/>
            <person name="Thomas B.C."/>
            <person name="Malmstrom R."/>
            <person name="Stieglmeier M."/>
            <person name="Klingl A."/>
            <person name="Woyke T."/>
            <person name="Ryan C.M."/>
            <person name="Banfield J.F."/>
        </authorList>
    </citation>
    <scope>NUCLEOTIDE SEQUENCE [LARGE SCALE GENOMIC DNA]</scope>
    <source>
        <strain evidence="4">CG22_combo_CG10-13_8_21_14_all_43_12</strain>
    </source>
</reference>
<comment type="caution">
    <text evidence="4">The sequence shown here is derived from an EMBL/GenBank/DDBJ whole genome shotgun (WGS) entry which is preliminary data.</text>
</comment>
<dbReference type="InterPro" id="IPR036415">
    <property type="entry name" value="Lamin_tail_dom_sf"/>
</dbReference>
<dbReference type="AlphaFoldDB" id="A0A2H0DWI3"/>
<feature type="domain" description="LTD" evidence="3">
    <location>
        <begin position="166"/>
        <end position="288"/>
    </location>
</feature>
<evidence type="ECO:0000313" key="4">
    <source>
        <dbReference type="EMBL" id="PIP86069.1"/>
    </source>
</evidence>
<evidence type="ECO:0000256" key="2">
    <source>
        <dbReference type="SAM" id="Phobius"/>
    </source>
</evidence>
<sequence length="535" mass="58287">MEGTFLNQSIIRFKRGTSLSTSPTGRWDRAESPGAESHCVLVVGPCGRKRTRFSGKLAGPILTVNLASHWSLTTGIISRICSLSNLIWGSSCIGKDCHLTCTLQGNITINSRERKFSIRDTSNSKSEKGSARSSFSLYTPPFCYSWYKVKQILPVLFLFLLYLAFPPTIFAQVVINEFSVNPPNRSDWIELYSSEVVDISDWIVADEAGDFFTIPSGTTLGSGIYYVFFKYQRLNNDRDTIYLKDNLGNPINTIRYGYEGEVCLPGTDGSIARIPDGGNIYDRLLANTKGTTNGEIITDYCPTSTPTPTLSPDPTASPTVTESTTPTQTPSPTPANSIYKINPAKDGNNQPLTGVKIYIDNLYTHHEDGETLEFCQGCFCDNDKQVSCELGPHTTKLTKAGYSDWSDQHHFSPGEDYEISPILSLIPTSGPTASSTQTPTTSPTKTPTPTKPTSTLPPKPSPSNQQPTTNNSPTSSPSSILGVSTSSSVINPSPEPTTLNPEPITNNSATKYTFIFGVIISSLAGGVLYFRHRND</sequence>
<dbReference type="EMBL" id="PCTR01000035">
    <property type="protein sequence ID" value="PIP86069.1"/>
    <property type="molecule type" value="Genomic_DNA"/>
</dbReference>
<feature type="compositionally biased region" description="Polar residues" evidence="1">
    <location>
        <begin position="496"/>
        <end position="505"/>
    </location>
</feature>
<accession>A0A2H0DWI3</accession>
<dbReference type="Pfam" id="PF00932">
    <property type="entry name" value="LTD"/>
    <property type="match status" value="1"/>
</dbReference>
<feature type="transmembrane region" description="Helical" evidence="2">
    <location>
        <begin position="155"/>
        <end position="175"/>
    </location>
</feature>
<feature type="region of interest" description="Disordered" evidence="1">
    <location>
        <begin position="301"/>
        <end position="346"/>
    </location>
</feature>
<dbReference type="Proteomes" id="UP000231136">
    <property type="component" value="Unassembled WGS sequence"/>
</dbReference>
<evidence type="ECO:0000256" key="1">
    <source>
        <dbReference type="SAM" id="MobiDB-lite"/>
    </source>
</evidence>
<feature type="compositionally biased region" description="Low complexity" evidence="1">
    <location>
        <begin position="427"/>
        <end position="454"/>
    </location>
</feature>
<keyword evidence="2" id="KW-0472">Membrane</keyword>
<dbReference type="InterPro" id="IPR001322">
    <property type="entry name" value="Lamin_tail_dom"/>
</dbReference>
<evidence type="ECO:0000313" key="5">
    <source>
        <dbReference type="Proteomes" id="UP000231136"/>
    </source>
</evidence>
<dbReference type="SUPFAM" id="SSF74853">
    <property type="entry name" value="Lamin A/C globular tail domain"/>
    <property type="match status" value="1"/>
</dbReference>
<organism evidence="4 5">
    <name type="scientific">Candidatus Collierbacteria bacterium CG22_combo_CG10-13_8_21_14_all_43_12</name>
    <dbReference type="NCBI Taxonomy" id="1974537"/>
    <lineage>
        <taxon>Bacteria</taxon>
        <taxon>Candidatus Collieribacteriota</taxon>
    </lineage>
</organism>
<dbReference type="PRINTS" id="PR01217">
    <property type="entry name" value="PRICHEXTENSN"/>
</dbReference>
<keyword evidence="2" id="KW-0812">Transmembrane</keyword>